<dbReference type="PROSITE" id="PS50970">
    <property type="entry name" value="HCY"/>
    <property type="match status" value="1"/>
</dbReference>
<keyword evidence="3 5" id="KW-0479">Metal-binding</keyword>
<dbReference type="OMA" id="WISAVFP"/>
<dbReference type="EMBL" id="BFEA01000071">
    <property type="protein sequence ID" value="GBG66280.1"/>
    <property type="molecule type" value="Genomic_DNA"/>
</dbReference>
<dbReference type="InterPro" id="IPR036589">
    <property type="entry name" value="HCY_dom_sf"/>
</dbReference>
<evidence type="ECO:0000256" key="4">
    <source>
        <dbReference type="ARBA" id="ARBA00022833"/>
    </source>
</evidence>
<evidence type="ECO:0000256" key="6">
    <source>
        <dbReference type="SAM" id="MobiDB-lite"/>
    </source>
</evidence>
<dbReference type="GO" id="GO:0009086">
    <property type="term" value="P:methionine biosynthetic process"/>
    <property type="evidence" value="ECO:0007669"/>
    <property type="project" value="InterPro"/>
</dbReference>
<evidence type="ECO:0000256" key="1">
    <source>
        <dbReference type="ARBA" id="ARBA00022603"/>
    </source>
</evidence>
<evidence type="ECO:0000313" key="9">
    <source>
        <dbReference type="Proteomes" id="UP000265515"/>
    </source>
</evidence>
<keyword evidence="9" id="KW-1185">Reference proteome</keyword>
<evidence type="ECO:0000313" key="8">
    <source>
        <dbReference type="EMBL" id="GBG66280.1"/>
    </source>
</evidence>
<evidence type="ECO:0000256" key="3">
    <source>
        <dbReference type="ARBA" id="ARBA00022723"/>
    </source>
</evidence>
<proteinExistence type="predicted"/>
<dbReference type="InterPro" id="IPR003726">
    <property type="entry name" value="HCY_dom"/>
</dbReference>
<gene>
    <name evidence="8" type="ORF">CBR_g57878</name>
</gene>
<feature type="compositionally biased region" description="Polar residues" evidence="6">
    <location>
        <begin position="135"/>
        <end position="153"/>
    </location>
</feature>
<dbReference type="SUPFAM" id="SSF82282">
    <property type="entry name" value="Homocysteine S-methyltransferase"/>
    <property type="match status" value="1"/>
</dbReference>
<evidence type="ECO:0000259" key="7">
    <source>
        <dbReference type="PROSITE" id="PS50970"/>
    </source>
</evidence>
<dbReference type="GO" id="GO:0033528">
    <property type="term" value="P:S-methylmethionine cycle"/>
    <property type="evidence" value="ECO:0007669"/>
    <property type="project" value="TreeGrafter"/>
</dbReference>
<evidence type="ECO:0000256" key="2">
    <source>
        <dbReference type="ARBA" id="ARBA00022679"/>
    </source>
</evidence>
<dbReference type="Gramene" id="GBG66280">
    <property type="protein sequence ID" value="GBG66280"/>
    <property type="gene ID" value="CBR_g57878"/>
</dbReference>
<sequence length="394" mass="42925">MEPLSGSRSCESSYAGSASGVIDGLLQRNGGFAVLDGGMATELERRGQNIDDPLWSARCLIDNPDLIRDIHLDYLRSGSDIIISSSYQATFQGFEKRGYGREQARELFLTSVRLAGEAREQFMKETHHTDDGGTDVNSNSGSNRTPSSGSNDYGFNAGTIGKKRNSKEGESKKFCTQYGREEAAEQEEKERPRMPLVAASVGSYGAFLADGSEYSGDYGDVTIEDLMDFHRDRIILLATSGVDLLALETIPSRMEAEALIRVLEEEDVPIPSWITYVSMDGVHSARGDPFEECVAVADRCNKIVAVGSNCVSPRFVQSLVTIAKQVTSKPIVVYPNSGEAWDDDKKEWVASTGVSEEDFASYVPEWRDNGASLFGGCCRTTPSTIRAIAAALRA</sequence>
<keyword evidence="1 5" id="KW-0489">Methyltransferase</keyword>
<keyword evidence="2 5" id="KW-0808">Transferase</keyword>
<dbReference type="STRING" id="69332.A0A388K8B2"/>
<comment type="caution">
    <text evidence="8">The sequence shown here is derived from an EMBL/GenBank/DDBJ whole genome shotgun (WGS) entry which is preliminary data.</text>
</comment>
<dbReference type="Pfam" id="PF02574">
    <property type="entry name" value="S-methyl_trans"/>
    <property type="match status" value="1"/>
</dbReference>
<feature type="binding site" evidence="5">
    <location>
        <position position="377"/>
    </location>
    <ligand>
        <name>Zn(2+)</name>
        <dbReference type="ChEBI" id="CHEBI:29105"/>
    </ligand>
</feature>
<dbReference type="NCBIfam" id="NF007020">
    <property type="entry name" value="PRK09485.1"/>
    <property type="match status" value="1"/>
</dbReference>
<feature type="compositionally biased region" description="Basic and acidic residues" evidence="6">
    <location>
        <begin position="166"/>
        <end position="191"/>
    </location>
</feature>
<dbReference type="OrthoDB" id="261426at2759"/>
<comment type="cofactor">
    <cofactor evidence="5">
        <name>Zn(2+)</name>
        <dbReference type="ChEBI" id="CHEBI:29105"/>
    </cofactor>
</comment>
<evidence type="ECO:0000256" key="5">
    <source>
        <dbReference type="PROSITE-ProRule" id="PRU00333"/>
    </source>
</evidence>
<name>A0A388K8B2_CHABU</name>
<dbReference type="PIRSF" id="PIRSF037505">
    <property type="entry name" value="Betaine_HMT"/>
    <property type="match status" value="1"/>
</dbReference>
<feature type="binding site" evidence="5">
    <location>
        <position position="310"/>
    </location>
    <ligand>
        <name>Zn(2+)</name>
        <dbReference type="ChEBI" id="CHEBI:29105"/>
    </ligand>
</feature>
<accession>A0A388K8B2</accession>
<dbReference type="GO" id="GO:0008270">
    <property type="term" value="F:zinc ion binding"/>
    <property type="evidence" value="ECO:0007669"/>
    <property type="project" value="InterPro"/>
</dbReference>
<dbReference type="GO" id="GO:0032259">
    <property type="term" value="P:methylation"/>
    <property type="evidence" value="ECO:0007669"/>
    <property type="project" value="UniProtKB-KW"/>
</dbReference>
<organism evidence="8 9">
    <name type="scientific">Chara braunii</name>
    <name type="common">Braun's stonewort</name>
    <dbReference type="NCBI Taxonomy" id="69332"/>
    <lineage>
        <taxon>Eukaryota</taxon>
        <taxon>Viridiplantae</taxon>
        <taxon>Streptophyta</taxon>
        <taxon>Charophyceae</taxon>
        <taxon>Charales</taxon>
        <taxon>Characeae</taxon>
        <taxon>Chara</taxon>
    </lineage>
</organism>
<dbReference type="Gene3D" id="3.20.20.330">
    <property type="entry name" value="Homocysteine-binding-like domain"/>
    <property type="match status" value="1"/>
</dbReference>
<dbReference type="InterPro" id="IPR051486">
    <property type="entry name" value="Hcy_S-methyltransferase"/>
</dbReference>
<dbReference type="Proteomes" id="UP000265515">
    <property type="component" value="Unassembled WGS sequence"/>
</dbReference>
<feature type="region of interest" description="Disordered" evidence="6">
    <location>
        <begin position="125"/>
        <end position="191"/>
    </location>
</feature>
<protein>
    <recommendedName>
        <fullName evidence="7">Hcy-binding domain-containing protein</fullName>
    </recommendedName>
</protein>
<keyword evidence="4 5" id="KW-0862">Zinc</keyword>
<dbReference type="GO" id="GO:0008898">
    <property type="term" value="F:S-adenosylmethionine-homocysteine S-methyltransferase activity"/>
    <property type="evidence" value="ECO:0007669"/>
    <property type="project" value="TreeGrafter"/>
</dbReference>
<dbReference type="PANTHER" id="PTHR46015:SF1">
    <property type="entry name" value="HOMOCYSTEINE S-METHYLTRANSFERASE-LIKE ISOFORM 1"/>
    <property type="match status" value="1"/>
</dbReference>
<dbReference type="InterPro" id="IPR017226">
    <property type="entry name" value="BHMT-like"/>
</dbReference>
<dbReference type="PANTHER" id="PTHR46015">
    <property type="entry name" value="ZGC:172121"/>
    <property type="match status" value="1"/>
</dbReference>
<feature type="binding site" evidence="5">
    <location>
        <position position="378"/>
    </location>
    <ligand>
        <name>Zn(2+)</name>
        <dbReference type="ChEBI" id="CHEBI:29105"/>
    </ligand>
</feature>
<feature type="domain" description="Hcy-binding" evidence="7">
    <location>
        <begin position="21"/>
        <end position="392"/>
    </location>
</feature>
<reference evidence="8 9" key="1">
    <citation type="journal article" date="2018" name="Cell">
        <title>The Chara Genome: Secondary Complexity and Implications for Plant Terrestrialization.</title>
        <authorList>
            <person name="Nishiyama T."/>
            <person name="Sakayama H."/>
            <person name="Vries J.D."/>
            <person name="Buschmann H."/>
            <person name="Saint-Marcoux D."/>
            <person name="Ullrich K.K."/>
            <person name="Haas F.B."/>
            <person name="Vanderstraeten L."/>
            <person name="Becker D."/>
            <person name="Lang D."/>
            <person name="Vosolsobe S."/>
            <person name="Rombauts S."/>
            <person name="Wilhelmsson P.K.I."/>
            <person name="Janitza P."/>
            <person name="Kern R."/>
            <person name="Heyl A."/>
            <person name="Rumpler F."/>
            <person name="Villalobos L.I.A.C."/>
            <person name="Clay J.M."/>
            <person name="Skokan R."/>
            <person name="Toyoda A."/>
            <person name="Suzuki Y."/>
            <person name="Kagoshima H."/>
            <person name="Schijlen E."/>
            <person name="Tajeshwar N."/>
            <person name="Catarino B."/>
            <person name="Hetherington A.J."/>
            <person name="Saltykova A."/>
            <person name="Bonnot C."/>
            <person name="Breuninger H."/>
            <person name="Symeonidi A."/>
            <person name="Radhakrishnan G.V."/>
            <person name="Van Nieuwerburgh F."/>
            <person name="Deforce D."/>
            <person name="Chang C."/>
            <person name="Karol K.G."/>
            <person name="Hedrich R."/>
            <person name="Ulvskov P."/>
            <person name="Glockner G."/>
            <person name="Delwiche C.F."/>
            <person name="Petrasek J."/>
            <person name="Van de Peer Y."/>
            <person name="Friml J."/>
            <person name="Beilby M."/>
            <person name="Dolan L."/>
            <person name="Kohara Y."/>
            <person name="Sugano S."/>
            <person name="Fujiyama A."/>
            <person name="Delaux P.-M."/>
            <person name="Quint M."/>
            <person name="TheiBen G."/>
            <person name="Hagemann M."/>
            <person name="Harholt J."/>
            <person name="Dunand C."/>
            <person name="Zachgo S."/>
            <person name="Langdale J."/>
            <person name="Maumus F."/>
            <person name="Straeten D.V.D."/>
            <person name="Gould S.B."/>
            <person name="Rensing S.A."/>
        </authorList>
    </citation>
    <scope>NUCLEOTIDE SEQUENCE [LARGE SCALE GENOMIC DNA]</scope>
    <source>
        <strain evidence="8 9">S276</strain>
    </source>
</reference>
<dbReference type="AlphaFoldDB" id="A0A388K8B2"/>